<evidence type="ECO:0000313" key="3">
    <source>
        <dbReference type="EMBL" id="GHE71736.1"/>
    </source>
</evidence>
<keyword evidence="1" id="KW-0597">Phosphoprotein</keyword>
<dbReference type="EMBL" id="BNAG01000004">
    <property type="protein sequence ID" value="GHE71736.1"/>
    <property type="molecule type" value="Genomic_DNA"/>
</dbReference>
<dbReference type="Proteomes" id="UP000658258">
    <property type="component" value="Unassembled WGS sequence"/>
</dbReference>
<organism evidence="3 4">
    <name type="scientific">Roseivirga thermotolerans</name>
    <dbReference type="NCBI Taxonomy" id="1758176"/>
    <lineage>
        <taxon>Bacteria</taxon>
        <taxon>Pseudomonadati</taxon>
        <taxon>Bacteroidota</taxon>
        <taxon>Cytophagia</taxon>
        <taxon>Cytophagales</taxon>
        <taxon>Roseivirgaceae</taxon>
        <taxon>Roseivirga</taxon>
    </lineage>
</organism>
<proteinExistence type="predicted"/>
<evidence type="ECO:0000256" key="1">
    <source>
        <dbReference type="PROSITE-ProRule" id="PRU00169"/>
    </source>
</evidence>
<evidence type="ECO:0000259" key="2">
    <source>
        <dbReference type="PROSITE" id="PS50110"/>
    </source>
</evidence>
<feature type="modified residue" description="4-aspartylphosphate" evidence="1">
    <location>
        <position position="56"/>
    </location>
</feature>
<dbReference type="PANTHER" id="PTHR44520:SF2">
    <property type="entry name" value="RESPONSE REGULATOR RCP1"/>
    <property type="match status" value="1"/>
</dbReference>
<dbReference type="InterPro" id="IPR052893">
    <property type="entry name" value="TCS_response_regulator"/>
</dbReference>
<accession>A0ABQ3IAS7</accession>
<dbReference type="InterPro" id="IPR001789">
    <property type="entry name" value="Sig_transdc_resp-reg_receiver"/>
</dbReference>
<dbReference type="InterPro" id="IPR011006">
    <property type="entry name" value="CheY-like_superfamily"/>
</dbReference>
<gene>
    <name evidence="3" type="ORF">GCM10011340_29820</name>
</gene>
<dbReference type="PROSITE" id="PS50110">
    <property type="entry name" value="RESPONSE_REGULATORY"/>
    <property type="match status" value="1"/>
</dbReference>
<dbReference type="Gene3D" id="3.40.50.2300">
    <property type="match status" value="1"/>
</dbReference>
<protein>
    <submittedName>
        <fullName evidence="3">Response regulator</fullName>
    </submittedName>
</protein>
<dbReference type="SUPFAM" id="SSF52172">
    <property type="entry name" value="CheY-like"/>
    <property type="match status" value="1"/>
</dbReference>
<comment type="caution">
    <text evidence="3">The sequence shown here is derived from an EMBL/GenBank/DDBJ whole genome shotgun (WGS) entry which is preliminary data.</text>
</comment>
<dbReference type="RefSeq" id="WP_189631087.1">
    <property type="nucleotide sequence ID" value="NZ_BNAG01000004.1"/>
</dbReference>
<name>A0ABQ3IAS7_9BACT</name>
<dbReference type="SMART" id="SM00448">
    <property type="entry name" value="REC"/>
    <property type="match status" value="1"/>
</dbReference>
<sequence>MRKILLVDDDQPTNVLHEIILKKFTSVPLTIKTFLNGKQALDYLKEAPGQYIIFLDINMPTMSGWDFLDAYQNIEGHDGTRIFILTSSINPEDEQKAAKYPEVNGFEIKPLSVDFLKKHVGELFT</sequence>
<feature type="domain" description="Response regulatory" evidence="2">
    <location>
        <begin position="3"/>
        <end position="124"/>
    </location>
</feature>
<dbReference type="Pfam" id="PF00072">
    <property type="entry name" value="Response_reg"/>
    <property type="match status" value="1"/>
</dbReference>
<evidence type="ECO:0000313" key="4">
    <source>
        <dbReference type="Proteomes" id="UP000658258"/>
    </source>
</evidence>
<dbReference type="PANTHER" id="PTHR44520">
    <property type="entry name" value="RESPONSE REGULATOR RCP1-RELATED"/>
    <property type="match status" value="1"/>
</dbReference>
<keyword evidence="4" id="KW-1185">Reference proteome</keyword>
<reference evidence="4" key="1">
    <citation type="journal article" date="2019" name="Int. J. Syst. Evol. Microbiol.">
        <title>The Global Catalogue of Microorganisms (GCM) 10K type strain sequencing project: providing services to taxonomists for standard genome sequencing and annotation.</title>
        <authorList>
            <consortium name="The Broad Institute Genomics Platform"/>
            <consortium name="The Broad Institute Genome Sequencing Center for Infectious Disease"/>
            <person name="Wu L."/>
            <person name="Ma J."/>
        </authorList>
    </citation>
    <scope>NUCLEOTIDE SEQUENCE [LARGE SCALE GENOMIC DNA]</scope>
    <source>
        <strain evidence="4">CGMCC 1.15111</strain>
    </source>
</reference>